<proteinExistence type="predicted"/>
<keyword evidence="3" id="KW-1185">Reference proteome</keyword>
<dbReference type="Proteomes" id="UP000777438">
    <property type="component" value="Unassembled WGS sequence"/>
</dbReference>
<evidence type="ECO:0000313" key="2">
    <source>
        <dbReference type="EMBL" id="KAH6888046.1"/>
    </source>
</evidence>
<name>A0A9P8W2Z2_9HYPO</name>
<gene>
    <name evidence="2" type="ORF">B0T10DRAFT_66149</name>
</gene>
<protein>
    <submittedName>
        <fullName evidence="2">Uncharacterized protein</fullName>
    </submittedName>
</protein>
<comment type="caution">
    <text evidence="2">The sequence shown here is derived from an EMBL/GenBank/DDBJ whole genome shotgun (WGS) entry which is preliminary data.</text>
</comment>
<dbReference type="AlphaFoldDB" id="A0A9P8W2Z2"/>
<reference evidence="2 3" key="1">
    <citation type="journal article" date="2021" name="Nat. Commun.">
        <title>Genetic determinants of endophytism in the Arabidopsis root mycobiome.</title>
        <authorList>
            <person name="Mesny F."/>
            <person name="Miyauchi S."/>
            <person name="Thiergart T."/>
            <person name="Pickel B."/>
            <person name="Atanasova L."/>
            <person name="Karlsson M."/>
            <person name="Huettel B."/>
            <person name="Barry K.W."/>
            <person name="Haridas S."/>
            <person name="Chen C."/>
            <person name="Bauer D."/>
            <person name="Andreopoulos W."/>
            <person name="Pangilinan J."/>
            <person name="LaButti K."/>
            <person name="Riley R."/>
            <person name="Lipzen A."/>
            <person name="Clum A."/>
            <person name="Drula E."/>
            <person name="Henrissat B."/>
            <person name="Kohler A."/>
            <person name="Grigoriev I.V."/>
            <person name="Martin F.M."/>
            <person name="Hacquard S."/>
        </authorList>
    </citation>
    <scope>NUCLEOTIDE SEQUENCE [LARGE SCALE GENOMIC DNA]</scope>
    <source>
        <strain evidence="2 3">MPI-CAGE-CH-0241</strain>
    </source>
</reference>
<evidence type="ECO:0000256" key="1">
    <source>
        <dbReference type="SAM" id="MobiDB-lite"/>
    </source>
</evidence>
<feature type="region of interest" description="Disordered" evidence="1">
    <location>
        <begin position="257"/>
        <end position="288"/>
    </location>
</feature>
<evidence type="ECO:0000313" key="3">
    <source>
        <dbReference type="Proteomes" id="UP000777438"/>
    </source>
</evidence>
<accession>A0A9P8W2Z2</accession>
<sequence>MLSYSLQLHPPARCLGVCMCVLVQHNSRYERMSRNRRCALRCRKLSSQPVPSRISDAMRRQWPRVICLAQSTPTSQASRENPIQARYPSALVFNYLMGAHYRASSVNWIDPVGEHARAWPSVGEGHQSRPVWASSGHTNGGLRLTNFVECARVVSAALRLETGFCLLSLSLISGGSLATKLISQVLPFVARVGTLAGECSHPRTHQFIGPPLTFAQAVCLRTRAETGPPNQSTVTRAVLHAGTWMGLDSRKNGRALEPQQAPSQMLPGNMPDTMTEISIPLRQGYDQR</sequence>
<organism evidence="2 3">
    <name type="scientific">Thelonectria olida</name>
    <dbReference type="NCBI Taxonomy" id="1576542"/>
    <lineage>
        <taxon>Eukaryota</taxon>
        <taxon>Fungi</taxon>
        <taxon>Dikarya</taxon>
        <taxon>Ascomycota</taxon>
        <taxon>Pezizomycotina</taxon>
        <taxon>Sordariomycetes</taxon>
        <taxon>Hypocreomycetidae</taxon>
        <taxon>Hypocreales</taxon>
        <taxon>Nectriaceae</taxon>
        <taxon>Thelonectria</taxon>
    </lineage>
</organism>
<dbReference type="EMBL" id="JAGPYM010000013">
    <property type="protein sequence ID" value="KAH6888046.1"/>
    <property type="molecule type" value="Genomic_DNA"/>
</dbReference>